<comment type="pathway">
    <text evidence="1 6">Purine metabolism; IMP biosynthesis via de novo pathway; N(2)-formyl-N(1)-(5-phospho-D-ribosyl)glycinamide from N(1)-(5-phospho-D-ribosyl)glycinamide (10-formyl THF route): step 1/1.</text>
</comment>
<dbReference type="NCBIfam" id="TIGR00639">
    <property type="entry name" value="PurN"/>
    <property type="match status" value="1"/>
</dbReference>
<dbReference type="InterPro" id="IPR036477">
    <property type="entry name" value="Formyl_transf_N_sf"/>
</dbReference>
<dbReference type="GO" id="GO:0004644">
    <property type="term" value="F:phosphoribosylglycinamide formyltransferase activity"/>
    <property type="evidence" value="ECO:0007669"/>
    <property type="project" value="UniProtKB-UniRule"/>
</dbReference>
<dbReference type="Proteomes" id="UP001359886">
    <property type="component" value="Unassembled WGS sequence"/>
</dbReference>
<gene>
    <name evidence="6 8" type="primary">purN</name>
    <name evidence="8" type="ORF">V3330_18645</name>
</gene>
<feature type="active site" description="Proton donor" evidence="6">
    <location>
        <position position="111"/>
    </location>
</feature>
<dbReference type="PANTHER" id="PTHR43369:SF2">
    <property type="entry name" value="PHOSPHORIBOSYLGLYCINAMIDE FORMYLTRANSFERASE"/>
    <property type="match status" value="1"/>
</dbReference>
<dbReference type="InterPro" id="IPR002376">
    <property type="entry name" value="Formyl_transf_N"/>
</dbReference>
<dbReference type="RefSeq" id="WP_354696978.1">
    <property type="nucleotide sequence ID" value="NZ_JAZHOG010000016.1"/>
</dbReference>
<dbReference type="CDD" id="cd08645">
    <property type="entry name" value="FMT_core_GART"/>
    <property type="match status" value="1"/>
</dbReference>
<keyword evidence="9" id="KW-1185">Reference proteome</keyword>
<feature type="binding site" evidence="6">
    <location>
        <begin position="14"/>
        <end position="16"/>
    </location>
    <ligand>
        <name>N(1)-(5-phospho-beta-D-ribosyl)glycinamide</name>
        <dbReference type="ChEBI" id="CHEBI:143788"/>
    </ligand>
</feature>
<dbReference type="EMBL" id="JAZHOG010000016">
    <property type="protein sequence ID" value="MEJ8569654.1"/>
    <property type="molecule type" value="Genomic_DNA"/>
</dbReference>
<dbReference type="Pfam" id="PF00551">
    <property type="entry name" value="Formyl_trans_N"/>
    <property type="match status" value="1"/>
</dbReference>
<sequence>MSTRTVTVLISGTGTNLQALIDARQARRLDLEFVQVVSNRPEAPGLRRAQQAGIPVTVVDHTEFADREAFDRELANTVAQGAPDLVVLAGFMRILGPAMLQRFENRMINLHPSLLPLYRGTDTYRRALEAGDREHGASVHFVTAELDGGPVISQVRIPVETGDTPERLEARLAPREHDLLVATVELFTRHPVQCCHGSITIDDKPLARPLELQADARLPV</sequence>
<organism evidence="8 9">
    <name type="scientific">Elongatibacter sediminis</name>
    <dbReference type="NCBI Taxonomy" id="3119006"/>
    <lineage>
        <taxon>Bacteria</taxon>
        <taxon>Pseudomonadati</taxon>
        <taxon>Pseudomonadota</taxon>
        <taxon>Gammaproteobacteria</taxon>
        <taxon>Chromatiales</taxon>
        <taxon>Wenzhouxiangellaceae</taxon>
        <taxon>Elongatibacter</taxon>
    </lineage>
</organism>
<dbReference type="GO" id="GO:0005829">
    <property type="term" value="C:cytosol"/>
    <property type="evidence" value="ECO:0007669"/>
    <property type="project" value="TreeGrafter"/>
</dbReference>
<evidence type="ECO:0000313" key="8">
    <source>
        <dbReference type="EMBL" id="MEJ8569654.1"/>
    </source>
</evidence>
<dbReference type="SUPFAM" id="SSF53328">
    <property type="entry name" value="Formyltransferase"/>
    <property type="match status" value="1"/>
</dbReference>
<dbReference type="GO" id="GO:0006189">
    <property type="term" value="P:'de novo' IMP biosynthetic process"/>
    <property type="evidence" value="ECO:0007669"/>
    <property type="project" value="UniProtKB-UniRule"/>
</dbReference>
<evidence type="ECO:0000256" key="6">
    <source>
        <dbReference type="HAMAP-Rule" id="MF_01930"/>
    </source>
</evidence>
<protein>
    <recommendedName>
        <fullName evidence="6">Phosphoribosylglycinamide formyltransferase</fullName>
        <ecNumber evidence="6">2.1.2.2</ecNumber>
    </recommendedName>
    <alternativeName>
        <fullName evidence="6">5'-phosphoribosylglycinamide transformylase</fullName>
    </alternativeName>
    <alternativeName>
        <fullName evidence="6">GAR transformylase</fullName>
        <shortName evidence="6">GART</shortName>
    </alternativeName>
</protein>
<evidence type="ECO:0000256" key="5">
    <source>
        <dbReference type="ARBA" id="ARBA00047664"/>
    </source>
</evidence>
<name>A0AAW9R9C6_9GAMM</name>
<comment type="catalytic activity">
    <reaction evidence="5 6">
        <text>N(1)-(5-phospho-beta-D-ribosyl)glycinamide + (6R)-10-formyltetrahydrofolate = N(2)-formyl-N(1)-(5-phospho-beta-D-ribosyl)glycinamide + (6S)-5,6,7,8-tetrahydrofolate + H(+)</text>
        <dbReference type="Rhea" id="RHEA:15053"/>
        <dbReference type="ChEBI" id="CHEBI:15378"/>
        <dbReference type="ChEBI" id="CHEBI:57453"/>
        <dbReference type="ChEBI" id="CHEBI:143788"/>
        <dbReference type="ChEBI" id="CHEBI:147286"/>
        <dbReference type="ChEBI" id="CHEBI:195366"/>
        <dbReference type="EC" id="2.1.2.2"/>
    </reaction>
</comment>
<evidence type="ECO:0000256" key="1">
    <source>
        <dbReference type="ARBA" id="ARBA00005054"/>
    </source>
</evidence>
<feature type="binding site" evidence="6">
    <location>
        <position position="109"/>
    </location>
    <ligand>
        <name>(6R)-10-formyltetrahydrofolate</name>
        <dbReference type="ChEBI" id="CHEBI:195366"/>
    </ligand>
</feature>
<comment type="caution">
    <text evidence="8">The sequence shown here is derived from an EMBL/GenBank/DDBJ whole genome shotgun (WGS) entry which is preliminary data.</text>
</comment>
<keyword evidence="2 6" id="KW-0808">Transferase</keyword>
<comment type="function">
    <text evidence="6">Catalyzes the transfer of a formyl group from 10-formyltetrahydrofolate to 5-phospho-ribosyl-glycinamide (GAR), producing 5-phospho-ribosyl-N-formylglycinamide (FGAR) and tetrahydrofolate.</text>
</comment>
<evidence type="ECO:0000313" key="9">
    <source>
        <dbReference type="Proteomes" id="UP001359886"/>
    </source>
</evidence>
<feature type="site" description="Raises pKa of active site His" evidence="6">
    <location>
        <position position="147"/>
    </location>
</feature>
<evidence type="ECO:0000259" key="7">
    <source>
        <dbReference type="Pfam" id="PF00551"/>
    </source>
</evidence>
<dbReference type="PANTHER" id="PTHR43369">
    <property type="entry name" value="PHOSPHORIBOSYLGLYCINAMIDE FORMYLTRANSFERASE"/>
    <property type="match status" value="1"/>
</dbReference>
<dbReference type="Gene3D" id="3.40.50.170">
    <property type="entry name" value="Formyl transferase, N-terminal domain"/>
    <property type="match status" value="1"/>
</dbReference>
<feature type="binding site" evidence="6">
    <location>
        <begin position="92"/>
        <end position="95"/>
    </location>
    <ligand>
        <name>(6R)-10-formyltetrahydrofolate</name>
        <dbReference type="ChEBI" id="CHEBI:195366"/>
    </ligand>
</feature>
<dbReference type="InterPro" id="IPR001555">
    <property type="entry name" value="GART_AS"/>
</dbReference>
<evidence type="ECO:0000256" key="4">
    <source>
        <dbReference type="ARBA" id="ARBA00038440"/>
    </source>
</evidence>
<accession>A0AAW9R9C6</accession>
<feature type="binding site" evidence="6">
    <location>
        <position position="67"/>
    </location>
    <ligand>
        <name>(6R)-10-formyltetrahydrofolate</name>
        <dbReference type="ChEBI" id="CHEBI:195366"/>
    </ligand>
</feature>
<dbReference type="InterPro" id="IPR004607">
    <property type="entry name" value="GART"/>
</dbReference>
<comment type="similarity">
    <text evidence="4 6">Belongs to the GART family.</text>
</comment>
<evidence type="ECO:0000256" key="2">
    <source>
        <dbReference type="ARBA" id="ARBA00022679"/>
    </source>
</evidence>
<dbReference type="HAMAP" id="MF_01930">
    <property type="entry name" value="PurN"/>
    <property type="match status" value="1"/>
</dbReference>
<dbReference type="EC" id="2.1.2.2" evidence="6"/>
<evidence type="ECO:0000256" key="3">
    <source>
        <dbReference type="ARBA" id="ARBA00022755"/>
    </source>
</evidence>
<keyword evidence="3 6" id="KW-0658">Purine biosynthesis</keyword>
<feature type="domain" description="Formyl transferase N-terminal" evidence="7">
    <location>
        <begin position="6"/>
        <end position="183"/>
    </location>
</feature>
<dbReference type="PROSITE" id="PS00373">
    <property type="entry name" value="GART"/>
    <property type="match status" value="1"/>
</dbReference>
<proteinExistence type="inferred from homology"/>
<dbReference type="AlphaFoldDB" id="A0AAW9R9C6"/>
<reference evidence="8 9" key="1">
    <citation type="submission" date="2024-02" db="EMBL/GenBank/DDBJ databases">
        <title>A novel Wenzhouxiangellaceae bacterium, isolated from coastal sediments.</title>
        <authorList>
            <person name="Du Z.-J."/>
            <person name="Ye Y.-Q."/>
            <person name="Zhang X.-Y."/>
        </authorList>
    </citation>
    <scope>NUCLEOTIDE SEQUENCE [LARGE SCALE GENOMIC DNA]</scope>
    <source>
        <strain evidence="8 9">CH-27</strain>
    </source>
</reference>